<dbReference type="OrthoDB" id="10473993at2759"/>
<keyword evidence="1" id="KW-0812">Transmembrane</keyword>
<dbReference type="AlphaFoldDB" id="A0A8T3CM22"/>
<keyword evidence="1" id="KW-0472">Membrane</keyword>
<protein>
    <submittedName>
        <fullName evidence="2">Uncharacterized protein</fullName>
    </submittedName>
</protein>
<accession>A0A8T3CM22</accession>
<dbReference type="EMBL" id="JAERUA010000023">
    <property type="protein sequence ID" value="KAI1883815.1"/>
    <property type="molecule type" value="Genomic_DNA"/>
</dbReference>
<name>A0A8T3CM22_9TELE</name>
<evidence type="ECO:0000313" key="2">
    <source>
        <dbReference type="EMBL" id="KAI1883815.1"/>
    </source>
</evidence>
<reference evidence="2" key="1">
    <citation type="submission" date="2021-01" db="EMBL/GenBank/DDBJ databases">
        <authorList>
            <person name="Zahm M."/>
            <person name="Roques C."/>
            <person name="Cabau C."/>
            <person name="Klopp C."/>
            <person name="Donnadieu C."/>
            <person name="Jouanno E."/>
            <person name="Lampietro C."/>
            <person name="Louis A."/>
            <person name="Herpin A."/>
            <person name="Echchiki A."/>
            <person name="Berthelot C."/>
            <person name="Parey E."/>
            <person name="Roest-Crollius H."/>
            <person name="Braasch I."/>
            <person name="Postlethwait J."/>
            <person name="Bobe J."/>
            <person name="Montfort J."/>
            <person name="Bouchez O."/>
            <person name="Begum T."/>
            <person name="Mejri S."/>
            <person name="Adams A."/>
            <person name="Chen W.-J."/>
            <person name="Guiguen Y."/>
        </authorList>
    </citation>
    <scope>NUCLEOTIDE SEQUENCE</scope>
    <source>
        <tissue evidence="2">Blood</tissue>
    </source>
</reference>
<dbReference type="Proteomes" id="UP000829720">
    <property type="component" value="Unassembled WGS sequence"/>
</dbReference>
<organism evidence="2 3">
    <name type="scientific">Albula goreensis</name>
    <dbReference type="NCBI Taxonomy" id="1534307"/>
    <lineage>
        <taxon>Eukaryota</taxon>
        <taxon>Metazoa</taxon>
        <taxon>Chordata</taxon>
        <taxon>Craniata</taxon>
        <taxon>Vertebrata</taxon>
        <taxon>Euteleostomi</taxon>
        <taxon>Actinopterygii</taxon>
        <taxon>Neopterygii</taxon>
        <taxon>Teleostei</taxon>
        <taxon>Albuliformes</taxon>
        <taxon>Albulidae</taxon>
        <taxon>Albula</taxon>
    </lineage>
</organism>
<feature type="transmembrane region" description="Helical" evidence="1">
    <location>
        <begin position="45"/>
        <end position="66"/>
    </location>
</feature>
<keyword evidence="1" id="KW-1133">Transmembrane helix</keyword>
<keyword evidence="3" id="KW-1185">Reference proteome</keyword>
<evidence type="ECO:0000256" key="1">
    <source>
        <dbReference type="SAM" id="Phobius"/>
    </source>
</evidence>
<proteinExistence type="predicted"/>
<comment type="caution">
    <text evidence="2">The sequence shown here is derived from an EMBL/GenBank/DDBJ whole genome shotgun (WGS) entry which is preliminary data.</text>
</comment>
<sequence length="84" mass="9118">MEMHPLPLSEPTSYVCAAQNPVSRATSDPVDLGVCSIPQPPGSTWVLILCSVTATFCLIGIVIILCKIKKSEDYEEAKLERSPQ</sequence>
<evidence type="ECO:0000313" key="3">
    <source>
        <dbReference type="Proteomes" id="UP000829720"/>
    </source>
</evidence>
<gene>
    <name evidence="2" type="ORF">AGOR_G00235890</name>
</gene>